<feature type="signal peptide" evidence="1">
    <location>
        <begin position="1"/>
        <end position="19"/>
    </location>
</feature>
<dbReference type="eggNOG" id="ENOG5030T8I">
    <property type="taxonomic scope" value="Bacteria"/>
</dbReference>
<reference evidence="2 3" key="1">
    <citation type="journal article" date="2003" name="Nature">
        <title>The genome of a motile marine Synechococcus.</title>
        <authorList>
            <person name="Palenik B."/>
            <person name="Brahamsha B."/>
            <person name="Larimer F."/>
            <person name="Land M."/>
            <person name="Hauser L."/>
            <person name="Chain P."/>
            <person name="Lamerdin J."/>
            <person name="Regala W."/>
            <person name="Allen E.A."/>
            <person name="McCarren J."/>
            <person name="Paulsen I."/>
            <person name="Dufresne A."/>
            <person name="Partensky F."/>
            <person name="Webb E."/>
            <person name="Waterbury J."/>
        </authorList>
    </citation>
    <scope>NUCLEOTIDE SEQUENCE [LARGE SCALE GENOMIC DNA]</scope>
    <source>
        <strain evidence="2 3">WH8102</strain>
    </source>
</reference>
<proteinExistence type="predicted"/>
<keyword evidence="3" id="KW-1185">Reference proteome</keyword>
<evidence type="ECO:0000256" key="1">
    <source>
        <dbReference type="SAM" id="SignalP"/>
    </source>
</evidence>
<keyword evidence="1" id="KW-0732">Signal</keyword>
<sequence length="127" mass="14256">MWKPWTFCFALLMGVSAAAFDGGGLDQGGADPMDRQQQTDMQPDYISYHALCMEREMRMWGEAAELMADLATAQCHCEYIELEQAGAFSDAVRESVAAGCARRGSRDKKEAFIQWALPRHQQRMNAD</sequence>
<organism evidence="2 3">
    <name type="scientific">Parasynechococcus marenigrum (strain WH8102)</name>
    <dbReference type="NCBI Taxonomy" id="84588"/>
    <lineage>
        <taxon>Bacteria</taxon>
        <taxon>Bacillati</taxon>
        <taxon>Cyanobacteriota</taxon>
        <taxon>Cyanophyceae</taxon>
        <taxon>Synechococcales</taxon>
        <taxon>Prochlorococcaceae</taxon>
        <taxon>Parasynechococcus</taxon>
        <taxon>Parasynechococcus marenigrum</taxon>
    </lineage>
</organism>
<accession>Q7U3M6</accession>
<dbReference type="HOGENOM" id="CLU_135682_0_0_3"/>
<dbReference type="EMBL" id="BX569695">
    <property type="protein sequence ID" value="CAE08920.1"/>
    <property type="molecule type" value="Genomic_DNA"/>
</dbReference>
<dbReference type="Proteomes" id="UP000001422">
    <property type="component" value="Chromosome"/>
</dbReference>
<gene>
    <name evidence="2" type="ordered locus">SYNW2405</name>
</gene>
<name>Q7U3M6_PARMW</name>
<protein>
    <submittedName>
        <fullName evidence="2">Uncharacterized protein</fullName>
    </submittedName>
</protein>
<evidence type="ECO:0000313" key="2">
    <source>
        <dbReference type="EMBL" id="CAE08920.1"/>
    </source>
</evidence>
<dbReference type="AlphaFoldDB" id="Q7U3M6"/>
<dbReference type="KEGG" id="syw:SYNW2405"/>
<feature type="chain" id="PRO_5004293914" evidence="1">
    <location>
        <begin position="20"/>
        <end position="127"/>
    </location>
</feature>
<evidence type="ECO:0000313" key="3">
    <source>
        <dbReference type="Proteomes" id="UP000001422"/>
    </source>
</evidence>